<keyword evidence="3" id="KW-1185">Reference proteome</keyword>
<dbReference type="Gene3D" id="3.10.180.10">
    <property type="entry name" value="2,3-Dihydroxybiphenyl 1,2-Dioxygenase, domain 1"/>
    <property type="match status" value="1"/>
</dbReference>
<evidence type="ECO:0000313" key="3">
    <source>
        <dbReference type="Proteomes" id="UP000617951"/>
    </source>
</evidence>
<dbReference type="InterPro" id="IPR029068">
    <property type="entry name" value="Glyas_Bleomycin-R_OHBP_Dase"/>
</dbReference>
<dbReference type="InterPro" id="IPR037523">
    <property type="entry name" value="VOC_core"/>
</dbReference>
<gene>
    <name evidence="2" type="ORF">H8693_07305</name>
</gene>
<proteinExistence type="predicted"/>
<dbReference type="InterPro" id="IPR025870">
    <property type="entry name" value="Glyoxalase-like_dom"/>
</dbReference>
<evidence type="ECO:0000313" key="2">
    <source>
        <dbReference type="EMBL" id="MBC8538740.1"/>
    </source>
</evidence>
<dbReference type="PROSITE" id="PS51819">
    <property type="entry name" value="VOC"/>
    <property type="match status" value="1"/>
</dbReference>
<dbReference type="AlphaFoldDB" id="A0A926DKG0"/>
<name>A0A926DKG0_9FIRM</name>
<dbReference type="Pfam" id="PF12681">
    <property type="entry name" value="Glyoxalase_2"/>
    <property type="match status" value="1"/>
</dbReference>
<organism evidence="2 3">
    <name type="scientific">Guopingia tenuis</name>
    <dbReference type="NCBI Taxonomy" id="2763656"/>
    <lineage>
        <taxon>Bacteria</taxon>
        <taxon>Bacillati</taxon>
        <taxon>Bacillota</taxon>
        <taxon>Clostridia</taxon>
        <taxon>Christensenellales</taxon>
        <taxon>Christensenellaceae</taxon>
        <taxon>Guopingia</taxon>
    </lineage>
</organism>
<dbReference type="SUPFAM" id="SSF54593">
    <property type="entry name" value="Glyoxalase/Bleomycin resistance protein/Dihydroxybiphenyl dioxygenase"/>
    <property type="match status" value="1"/>
</dbReference>
<dbReference type="Proteomes" id="UP000617951">
    <property type="component" value="Unassembled WGS sequence"/>
</dbReference>
<dbReference type="EMBL" id="JACRSS010000003">
    <property type="protein sequence ID" value="MBC8538740.1"/>
    <property type="molecule type" value="Genomic_DNA"/>
</dbReference>
<feature type="domain" description="VOC" evidence="1">
    <location>
        <begin position="2"/>
        <end position="120"/>
    </location>
</feature>
<comment type="caution">
    <text evidence="2">The sequence shown here is derived from an EMBL/GenBank/DDBJ whole genome shotgun (WGS) entry which is preliminary data.</text>
</comment>
<reference evidence="2" key="1">
    <citation type="submission" date="2020-08" db="EMBL/GenBank/DDBJ databases">
        <title>Genome public.</title>
        <authorList>
            <person name="Liu C."/>
            <person name="Sun Q."/>
        </authorList>
    </citation>
    <scope>NUCLEOTIDE SEQUENCE</scope>
    <source>
        <strain evidence="2">NSJ-63</strain>
    </source>
</reference>
<evidence type="ECO:0000259" key="1">
    <source>
        <dbReference type="PROSITE" id="PS51819"/>
    </source>
</evidence>
<sequence>MELKNPMLVVTDLEKSKAFYREVLGLRVVLDFGANVTLTGGLCLQTRESWMEFLHKEKQEIRFGGCDGEIYLETEDLDAFLEKLPAFCVELVHPPYTHRWGQRVVRLFDPDRHILEVGESMKTVVRRFLEEGMRPEEIAVRMDVPESYVHRMLK</sequence>
<accession>A0A926DKG0</accession>
<protein>
    <submittedName>
        <fullName evidence="2">VOC family protein</fullName>
    </submittedName>
</protein>
<dbReference type="RefSeq" id="WP_249280442.1">
    <property type="nucleotide sequence ID" value="NZ_JACRSS010000003.1"/>
</dbReference>